<keyword evidence="9" id="KW-1185">Reference proteome</keyword>
<feature type="domain" description="Ribosomal protein eL8/eL30/eS12/Gadd45" evidence="7">
    <location>
        <begin position="16"/>
        <end position="86"/>
    </location>
</feature>
<dbReference type="GO" id="GO:0006412">
    <property type="term" value="P:translation"/>
    <property type="evidence" value="ECO:0007669"/>
    <property type="project" value="InterPro"/>
</dbReference>
<dbReference type="InterPro" id="IPR000530">
    <property type="entry name" value="Ribosomal_eS12"/>
</dbReference>
<evidence type="ECO:0000313" key="9">
    <source>
        <dbReference type="Proteomes" id="UP000008912"/>
    </source>
</evidence>
<evidence type="ECO:0000259" key="7">
    <source>
        <dbReference type="Pfam" id="PF01248"/>
    </source>
</evidence>
<dbReference type="GO" id="GO:0005840">
    <property type="term" value="C:ribosome"/>
    <property type="evidence" value="ECO:0007669"/>
    <property type="project" value="UniProtKB-KW"/>
</dbReference>
<comment type="similarity">
    <text evidence="1 6">Belongs to the eukaryotic ribosomal protein eS12 family.</text>
</comment>
<name>G1MLX9_AILME</name>
<dbReference type="PRINTS" id="PR00972">
    <property type="entry name" value="RIBSOMALS12E"/>
</dbReference>
<dbReference type="GeneTree" id="ENSGT00390000018318"/>
<dbReference type="eggNOG" id="KOG3406">
    <property type="taxonomic scope" value="Eukaryota"/>
</dbReference>
<comment type="subunit">
    <text evidence="5">Part of the small subunit (SSU) processome, composed of more than 70 proteins and the RNA chaperone small nucleolar RNA (snoRNA) U3. Subunit of the 40S ribosomal complex.</text>
</comment>
<dbReference type="Proteomes" id="UP000008912">
    <property type="component" value="Unassembled WGS sequence"/>
</dbReference>
<evidence type="ECO:0000256" key="1">
    <source>
        <dbReference type="ARBA" id="ARBA00005824"/>
    </source>
</evidence>
<dbReference type="Ensembl" id="ENSAMET00000021136.2">
    <property type="protein sequence ID" value="ENSAMEP00000020367.2"/>
    <property type="gene ID" value="ENSAMEG00000019300.2"/>
</dbReference>
<evidence type="ECO:0000313" key="8">
    <source>
        <dbReference type="Ensembl" id="ENSAMEP00000020367.2"/>
    </source>
</evidence>
<evidence type="ECO:0000256" key="4">
    <source>
        <dbReference type="ARBA" id="ARBA00045472"/>
    </source>
</evidence>
<comment type="function">
    <text evidence="4">Part of the small subunit (SSU) processome, first precursor of the small eukaryotic ribosomal subunit. During the assembly of the SSU processome in the nucleolus, many ribosome biogenesis factors, an RNA chaperone and ribosomal proteins associate with the nascent pre-rRNA and work in concert to generate RNA folding, modifications, rearrangements and cleavage as well as targeted degradation of pre-ribosomal RNA by the RNA exosome. Subunit of the 40S ribosomal complex.</text>
</comment>
<dbReference type="HOGENOM" id="CLU_110343_1_1_1"/>
<accession>G1MLX9</accession>
<dbReference type="SUPFAM" id="SSF55315">
    <property type="entry name" value="L30e-like"/>
    <property type="match status" value="1"/>
</dbReference>
<dbReference type="GO" id="GO:1990904">
    <property type="term" value="C:ribonucleoprotein complex"/>
    <property type="evidence" value="ECO:0007669"/>
    <property type="project" value="UniProtKB-KW"/>
</dbReference>
<dbReference type="InterPro" id="IPR004038">
    <property type="entry name" value="Ribosomal_eL8/eL30/eS12/Gad45"/>
</dbReference>
<proteinExistence type="inferred from homology"/>
<dbReference type="Pfam" id="PF01248">
    <property type="entry name" value="Ribosomal_L7Ae"/>
    <property type="match status" value="1"/>
</dbReference>
<dbReference type="PANTHER" id="PTHR11843">
    <property type="entry name" value="40S RIBOSOMAL PROTEIN S12"/>
    <property type="match status" value="1"/>
</dbReference>
<reference evidence="8" key="2">
    <citation type="submission" date="2025-08" db="UniProtKB">
        <authorList>
            <consortium name="Ensembl"/>
        </authorList>
    </citation>
    <scope>IDENTIFICATION</scope>
</reference>
<evidence type="ECO:0000256" key="2">
    <source>
        <dbReference type="ARBA" id="ARBA00022980"/>
    </source>
</evidence>
<reference evidence="8 9" key="1">
    <citation type="journal article" date="2010" name="Nature">
        <title>The sequence and de novo assembly of the giant panda genome.</title>
        <authorList>
            <person name="Li R."/>
            <person name="Fan W."/>
            <person name="Tian G."/>
            <person name="Zhu H."/>
            <person name="He L."/>
            <person name="Cai J."/>
            <person name="Huang Q."/>
            <person name="Cai Q."/>
            <person name="Li B."/>
            <person name="Bai Y."/>
            <person name="Zhang Z."/>
            <person name="Zhang Y."/>
            <person name="Wang W."/>
            <person name="Li J."/>
            <person name="Wei F."/>
            <person name="Li H."/>
            <person name="Jian M."/>
            <person name="Li J."/>
            <person name="Zhang Z."/>
            <person name="Nielsen R."/>
            <person name="Li D."/>
            <person name="Gu W."/>
            <person name="Yang Z."/>
            <person name="Xuan Z."/>
            <person name="Ryder O.A."/>
            <person name="Leung F.C."/>
            <person name="Zhou Y."/>
            <person name="Cao J."/>
            <person name="Sun X."/>
            <person name="Fu Y."/>
            <person name="Fang X."/>
            <person name="Guo X."/>
            <person name="Wang B."/>
            <person name="Hou R."/>
            <person name="Shen F."/>
            <person name="Mu B."/>
            <person name="Ni P."/>
            <person name="Lin R."/>
            <person name="Qian W."/>
            <person name="Wang G."/>
            <person name="Yu C."/>
            <person name="Nie W."/>
            <person name="Wang J."/>
            <person name="Wu Z."/>
            <person name="Liang H."/>
            <person name="Min J."/>
            <person name="Wu Q."/>
            <person name="Cheng S."/>
            <person name="Ruan J."/>
            <person name="Wang M."/>
            <person name="Shi Z."/>
            <person name="Wen M."/>
            <person name="Liu B."/>
            <person name="Ren X."/>
            <person name="Zheng H."/>
            <person name="Dong D."/>
            <person name="Cook K."/>
            <person name="Shan G."/>
            <person name="Zhang H."/>
            <person name="Kosiol C."/>
            <person name="Xie X."/>
            <person name="Lu Z."/>
            <person name="Zheng H."/>
            <person name="Li Y."/>
            <person name="Steiner C.C."/>
            <person name="Lam T.T."/>
            <person name="Lin S."/>
            <person name="Zhang Q."/>
            <person name="Li G."/>
            <person name="Tian J."/>
            <person name="Gong T."/>
            <person name="Liu H."/>
            <person name="Zhang D."/>
            <person name="Fang L."/>
            <person name="Ye C."/>
            <person name="Zhang J."/>
            <person name="Hu W."/>
            <person name="Xu A."/>
            <person name="Ren Y."/>
            <person name="Zhang G."/>
            <person name="Bruford M.W."/>
            <person name="Li Q."/>
            <person name="Ma L."/>
            <person name="Guo Y."/>
            <person name="An N."/>
            <person name="Hu Y."/>
            <person name="Zheng Y."/>
            <person name="Shi Y."/>
            <person name="Li Z."/>
            <person name="Liu Q."/>
            <person name="Chen Y."/>
            <person name="Zhao J."/>
            <person name="Qu N."/>
            <person name="Zhao S."/>
            <person name="Tian F."/>
            <person name="Wang X."/>
            <person name="Wang H."/>
            <person name="Xu L."/>
            <person name="Liu X."/>
            <person name="Vinar T."/>
            <person name="Wang Y."/>
            <person name="Lam T.W."/>
            <person name="Yiu S.M."/>
            <person name="Liu S."/>
            <person name="Zhang H."/>
            <person name="Li D."/>
            <person name="Huang Y."/>
            <person name="Wang X."/>
            <person name="Yang G."/>
            <person name="Jiang Z."/>
            <person name="Wang J."/>
            <person name="Qin N."/>
            <person name="Li L."/>
            <person name="Li J."/>
            <person name="Bolund L."/>
            <person name="Kristiansen K."/>
            <person name="Wong G.K."/>
            <person name="Olson M."/>
            <person name="Zhang X."/>
            <person name="Li S."/>
            <person name="Yang H."/>
            <person name="Wang J."/>
            <person name="Wang J."/>
        </authorList>
    </citation>
    <scope>NUCLEOTIDE SEQUENCE [LARGE SCALE GENOMIC DNA]</scope>
</reference>
<sequence length="135" mass="14625">PEEGPAAGGVLDVNTALQEVRKPALTQDGPLPGIRKSCQSLRQGQAHLCVFASNCDEPVYVQLVEALCAEHQINLIKVDDNKKRGERGVLCRTDTGGEPPGKVLACSCAIVKDDGKESQAKDVMEEYFKCEKRTN</sequence>
<organism evidence="8 9">
    <name type="scientific">Ailuropoda melanoleuca</name>
    <name type="common">Giant panda</name>
    <dbReference type="NCBI Taxonomy" id="9646"/>
    <lineage>
        <taxon>Eukaryota</taxon>
        <taxon>Metazoa</taxon>
        <taxon>Chordata</taxon>
        <taxon>Craniata</taxon>
        <taxon>Vertebrata</taxon>
        <taxon>Euteleostomi</taxon>
        <taxon>Mammalia</taxon>
        <taxon>Eutheria</taxon>
        <taxon>Laurasiatheria</taxon>
        <taxon>Carnivora</taxon>
        <taxon>Caniformia</taxon>
        <taxon>Ursidae</taxon>
        <taxon>Ailuropoda</taxon>
    </lineage>
</organism>
<evidence type="ECO:0000256" key="6">
    <source>
        <dbReference type="RuleBase" id="RU000670"/>
    </source>
</evidence>
<keyword evidence="3 6" id="KW-0687">Ribonucleoprotein</keyword>
<evidence type="ECO:0000256" key="3">
    <source>
        <dbReference type="ARBA" id="ARBA00023274"/>
    </source>
</evidence>
<dbReference type="InParanoid" id="G1MLX9"/>
<dbReference type="AlphaFoldDB" id="G1MLX9"/>
<dbReference type="InterPro" id="IPR029064">
    <property type="entry name" value="Ribosomal_eL30-like_sf"/>
</dbReference>
<dbReference type="Gene3D" id="3.30.1330.30">
    <property type="match status" value="1"/>
</dbReference>
<keyword evidence="2 6" id="KW-0689">Ribosomal protein</keyword>
<protein>
    <recommendedName>
        <fullName evidence="6">40S ribosomal protein S12</fullName>
    </recommendedName>
</protein>
<dbReference type="GO" id="GO:0003735">
    <property type="term" value="F:structural constituent of ribosome"/>
    <property type="evidence" value="ECO:0007669"/>
    <property type="project" value="InterPro"/>
</dbReference>
<dbReference type="STRING" id="9646.ENSAMEP00000020367"/>
<reference evidence="8" key="3">
    <citation type="submission" date="2025-09" db="UniProtKB">
        <authorList>
            <consortium name="Ensembl"/>
        </authorList>
    </citation>
    <scope>IDENTIFICATION</scope>
</reference>
<evidence type="ECO:0000256" key="5">
    <source>
        <dbReference type="ARBA" id="ARBA00046349"/>
    </source>
</evidence>